<evidence type="ECO:0000313" key="2">
    <source>
        <dbReference type="EMBL" id="HJD38816.1"/>
    </source>
</evidence>
<organism evidence="2 3">
    <name type="scientific">Candidatus Blautia stercoripullorum</name>
    <dbReference type="NCBI Taxonomy" id="2838502"/>
    <lineage>
        <taxon>Bacteria</taxon>
        <taxon>Bacillati</taxon>
        <taxon>Bacillota</taxon>
        <taxon>Clostridia</taxon>
        <taxon>Lachnospirales</taxon>
        <taxon>Lachnospiraceae</taxon>
        <taxon>Blautia</taxon>
    </lineage>
</organism>
<evidence type="ECO:0000313" key="3">
    <source>
        <dbReference type="Proteomes" id="UP000823850"/>
    </source>
</evidence>
<name>A0A9D2R8N5_9FIRM</name>
<comment type="caution">
    <text evidence="2">The sequence shown here is derived from an EMBL/GenBank/DDBJ whole genome shotgun (WGS) entry which is preliminary data.</text>
</comment>
<reference evidence="2" key="1">
    <citation type="journal article" date="2021" name="PeerJ">
        <title>Extensive microbial diversity within the chicken gut microbiome revealed by metagenomics and culture.</title>
        <authorList>
            <person name="Gilroy R."/>
            <person name="Ravi A."/>
            <person name="Getino M."/>
            <person name="Pursley I."/>
            <person name="Horton D.L."/>
            <person name="Alikhan N.F."/>
            <person name="Baker D."/>
            <person name="Gharbi K."/>
            <person name="Hall N."/>
            <person name="Watson M."/>
            <person name="Adriaenssens E.M."/>
            <person name="Foster-Nyarko E."/>
            <person name="Jarju S."/>
            <person name="Secka A."/>
            <person name="Antonio M."/>
            <person name="Oren A."/>
            <person name="Chaudhuri R.R."/>
            <person name="La Ragione R."/>
            <person name="Hildebrand F."/>
            <person name="Pallen M.J."/>
        </authorList>
    </citation>
    <scope>NUCLEOTIDE SEQUENCE</scope>
    <source>
        <strain evidence="2">ChiW19-6364</strain>
    </source>
</reference>
<keyword evidence="1" id="KW-1133">Transmembrane helix</keyword>
<sequence length="53" mass="6121">MTTEEVLYVAGSGSGSYIYYIFLLTYSTDNPEGFPKYKEFKDICAVKSMYSRR</sequence>
<keyword evidence="1" id="KW-0472">Membrane</keyword>
<feature type="transmembrane region" description="Helical" evidence="1">
    <location>
        <begin position="6"/>
        <end position="26"/>
    </location>
</feature>
<accession>A0A9D2R8N5</accession>
<gene>
    <name evidence="2" type="ORF">H9913_02195</name>
</gene>
<proteinExistence type="predicted"/>
<evidence type="ECO:0000256" key="1">
    <source>
        <dbReference type="SAM" id="Phobius"/>
    </source>
</evidence>
<dbReference type="Proteomes" id="UP000823850">
    <property type="component" value="Unassembled WGS sequence"/>
</dbReference>
<dbReference type="EMBL" id="DWUX01000040">
    <property type="protein sequence ID" value="HJD38816.1"/>
    <property type="molecule type" value="Genomic_DNA"/>
</dbReference>
<keyword evidence="1" id="KW-0812">Transmembrane</keyword>
<protein>
    <submittedName>
        <fullName evidence="2">Uncharacterized protein</fullName>
    </submittedName>
</protein>
<dbReference type="AlphaFoldDB" id="A0A9D2R8N5"/>
<reference evidence="2" key="2">
    <citation type="submission" date="2021-04" db="EMBL/GenBank/DDBJ databases">
        <authorList>
            <person name="Gilroy R."/>
        </authorList>
    </citation>
    <scope>NUCLEOTIDE SEQUENCE</scope>
    <source>
        <strain evidence="2">ChiW19-6364</strain>
    </source>
</reference>